<dbReference type="InterPro" id="IPR012337">
    <property type="entry name" value="RNaseH-like_sf"/>
</dbReference>
<feature type="non-terminal residue" evidence="3">
    <location>
        <position position="1"/>
    </location>
</feature>
<evidence type="ECO:0000256" key="1">
    <source>
        <dbReference type="ARBA" id="ARBA00023172"/>
    </source>
</evidence>
<comment type="caution">
    <text evidence="3">The sequence shown here is derived from an EMBL/GenBank/DDBJ whole genome shotgun (WGS) entry which is preliminary data.</text>
</comment>
<evidence type="ECO:0000313" key="4">
    <source>
        <dbReference type="Proteomes" id="UP000823904"/>
    </source>
</evidence>
<name>A0A9D2PIT2_9FIRM</name>
<dbReference type="GO" id="GO:0004803">
    <property type="term" value="F:transposase activity"/>
    <property type="evidence" value="ECO:0007669"/>
    <property type="project" value="TreeGrafter"/>
</dbReference>
<dbReference type="PROSITE" id="PS50994">
    <property type="entry name" value="INTEGRASE"/>
    <property type="match status" value="1"/>
</dbReference>
<keyword evidence="1" id="KW-0233">DNA recombination</keyword>
<dbReference type="NCBIfam" id="NF033563">
    <property type="entry name" value="transpos_IS30"/>
    <property type="match status" value="1"/>
</dbReference>
<dbReference type="PANTHER" id="PTHR10948:SF23">
    <property type="entry name" value="TRANSPOSASE INSI FOR INSERTION SEQUENCE ELEMENT IS30A-RELATED"/>
    <property type="match status" value="1"/>
</dbReference>
<dbReference type="Pfam" id="PF13936">
    <property type="entry name" value="HTH_38"/>
    <property type="match status" value="1"/>
</dbReference>
<dbReference type="SUPFAM" id="SSF53098">
    <property type="entry name" value="Ribonuclease H-like"/>
    <property type="match status" value="1"/>
</dbReference>
<reference evidence="3" key="1">
    <citation type="journal article" date="2021" name="PeerJ">
        <title>Extensive microbial diversity within the chicken gut microbiome revealed by metagenomics and culture.</title>
        <authorList>
            <person name="Gilroy R."/>
            <person name="Ravi A."/>
            <person name="Getino M."/>
            <person name="Pursley I."/>
            <person name="Horton D.L."/>
            <person name="Alikhan N.F."/>
            <person name="Baker D."/>
            <person name="Gharbi K."/>
            <person name="Hall N."/>
            <person name="Watson M."/>
            <person name="Adriaenssens E.M."/>
            <person name="Foster-Nyarko E."/>
            <person name="Jarju S."/>
            <person name="Secka A."/>
            <person name="Antonio M."/>
            <person name="Oren A."/>
            <person name="Chaudhuri R.R."/>
            <person name="La Ragione R."/>
            <person name="Hildebrand F."/>
            <person name="Pallen M.J."/>
        </authorList>
    </citation>
    <scope>NUCLEOTIDE SEQUENCE</scope>
    <source>
        <strain evidence="3">ChiSjej3B21-8574</strain>
    </source>
</reference>
<evidence type="ECO:0000313" key="3">
    <source>
        <dbReference type="EMBL" id="HJC49623.1"/>
    </source>
</evidence>
<accession>A0A9D2PIT2</accession>
<dbReference type="GO" id="GO:0015074">
    <property type="term" value="P:DNA integration"/>
    <property type="evidence" value="ECO:0007669"/>
    <property type="project" value="InterPro"/>
</dbReference>
<organism evidence="3 4">
    <name type="scientific">Candidatus Anaerostipes avistercoris</name>
    <dbReference type="NCBI Taxonomy" id="2838462"/>
    <lineage>
        <taxon>Bacteria</taxon>
        <taxon>Bacillati</taxon>
        <taxon>Bacillota</taxon>
        <taxon>Clostridia</taxon>
        <taxon>Lachnospirales</taxon>
        <taxon>Lachnospiraceae</taxon>
        <taxon>Anaerostipes</taxon>
    </lineage>
</organism>
<gene>
    <name evidence="3" type="ORF">H9754_03425</name>
</gene>
<dbReference type="AlphaFoldDB" id="A0A9D2PIT2"/>
<dbReference type="GO" id="GO:0032196">
    <property type="term" value="P:transposition"/>
    <property type="evidence" value="ECO:0007669"/>
    <property type="project" value="TreeGrafter"/>
</dbReference>
<reference evidence="3" key="2">
    <citation type="submission" date="2021-04" db="EMBL/GenBank/DDBJ databases">
        <authorList>
            <person name="Gilroy R."/>
        </authorList>
    </citation>
    <scope>NUCLEOTIDE SEQUENCE</scope>
    <source>
        <strain evidence="3">ChiSjej3B21-8574</strain>
    </source>
</reference>
<dbReference type="GO" id="GO:0005829">
    <property type="term" value="C:cytosol"/>
    <property type="evidence" value="ECO:0007669"/>
    <property type="project" value="TreeGrafter"/>
</dbReference>
<sequence length="420" mass="48960">DDRLVIQAGLQQGLKVAQIAKNIGKHRSTVSREIKAHRRLVSTSKGNNCIYHRTCIRIPDCRSDCFRGKKQCQTACGRCQEGCTDYQEEFCTDYEKSPFVCNACDHRLRCRLRRMLYDAKYAQQQYEQRLSESRKGISLTEQELNRISDTITPLLKKGQSLPVICERYRDELPVSDRTIYSYIDAGLLDARNIDLRRKLRRPERKKSGPVLRVDRKCHIGRSYEEYEEYMRQNPDAMVSQMDSVVIHKGGQTLLTILFTNCDLQLMFLRERNTAGSVTEIFQWLRKSLGDKKFRMLFQVILTDRGSEFSDPEKIETDLETGEIQCRVFYCDPMNVNQKSNCERNHELIRYIIPKKHAKDGYTREEIRKMMNHINSYSRKKWNGQAPVDLFIKIYGQETATLLGLEKIPSDSINLTPALLK</sequence>
<evidence type="ECO:0000259" key="2">
    <source>
        <dbReference type="PROSITE" id="PS50994"/>
    </source>
</evidence>
<proteinExistence type="predicted"/>
<dbReference type="EMBL" id="DWWD01000017">
    <property type="protein sequence ID" value="HJC49623.1"/>
    <property type="molecule type" value="Genomic_DNA"/>
</dbReference>
<feature type="domain" description="Integrase catalytic" evidence="2">
    <location>
        <begin position="230"/>
        <end position="394"/>
    </location>
</feature>
<dbReference type="GO" id="GO:0006310">
    <property type="term" value="P:DNA recombination"/>
    <property type="evidence" value="ECO:0007669"/>
    <property type="project" value="UniProtKB-KW"/>
</dbReference>
<dbReference type="Proteomes" id="UP000823904">
    <property type="component" value="Unassembled WGS sequence"/>
</dbReference>
<dbReference type="InterPro" id="IPR001584">
    <property type="entry name" value="Integrase_cat-core"/>
</dbReference>
<dbReference type="InterPro" id="IPR025246">
    <property type="entry name" value="IS30-like_HTH"/>
</dbReference>
<dbReference type="PANTHER" id="PTHR10948">
    <property type="entry name" value="TRANSPOSASE"/>
    <property type="match status" value="1"/>
</dbReference>
<dbReference type="InterPro" id="IPR053392">
    <property type="entry name" value="Transposase_IS30-like"/>
</dbReference>
<dbReference type="InterPro" id="IPR051917">
    <property type="entry name" value="Transposase-Integrase"/>
</dbReference>
<protein>
    <submittedName>
        <fullName evidence="3">IS30 family transposase</fullName>
    </submittedName>
</protein>